<name>A0A1F6EGQ9_9BACT</name>
<evidence type="ECO:0000313" key="2">
    <source>
        <dbReference type="Proteomes" id="UP000177306"/>
    </source>
</evidence>
<dbReference type="SUPFAM" id="SSF56784">
    <property type="entry name" value="HAD-like"/>
    <property type="match status" value="1"/>
</dbReference>
<dbReference type="PANTHER" id="PTHR43611:SF3">
    <property type="entry name" value="FLAVIN MONONUCLEOTIDE HYDROLASE 1, CHLOROPLATIC"/>
    <property type="match status" value="1"/>
</dbReference>
<gene>
    <name evidence="1" type="ORF">A3A38_02530</name>
</gene>
<dbReference type="InterPro" id="IPR036412">
    <property type="entry name" value="HAD-like_sf"/>
</dbReference>
<dbReference type="EMBL" id="MFLY01000029">
    <property type="protein sequence ID" value="OGG72823.1"/>
    <property type="molecule type" value="Genomic_DNA"/>
</dbReference>
<dbReference type="Gene3D" id="3.40.50.1000">
    <property type="entry name" value="HAD superfamily/HAD-like"/>
    <property type="match status" value="1"/>
</dbReference>
<dbReference type="AlphaFoldDB" id="A0A1F6EGQ9"/>
<dbReference type="Pfam" id="PF00702">
    <property type="entry name" value="Hydrolase"/>
    <property type="match status" value="1"/>
</dbReference>
<protein>
    <recommendedName>
        <fullName evidence="3">Haloacid dehalogenase</fullName>
    </recommendedName>
</protein>
<reference evidence="1 2" key="1">
    <citation type="journal article" date="2016" name="Nat. Commun.">
        <title>Thousands of microbial genomes shed light on interconnected biogeochemical processes in an aquifer system.</title>
        <authorList>
            <person name="Anantharaman K."/>
            <person name="Brown C.T."/>
            <person name="Hug L.A."/>
            <person name="Sharon I."/>
            <person name="Castelle C.J."/>
            <person name="Probst A.J."/>
            <person name="Thomas B.C."/>
            <person name="Singh A."/>
            <person name="Wilkins M.J."/>
            <person name="Karaoz U."/>
            <person name="Brodie E.L."/>
            <person name="Williams K.H."/>
            <person name="Hubbard S.S."/>
            <person name="Banfield J.F."/>
        </authorList>
    </citation>
    <scope>NUCLEOTIDE SEQUENCE [LARGE SCALE GENOMIC DNA]</scope>
</reference>
<dbReference type="Proteomes" id="UP000177306">
    <property type="component" value="Unassembled WGS sequence"/>
</dbReference>
<organism evidence="1 2">
    <name type="scientific">Candidatus Kaiserbacteria bacterium RIFCSPLOWO2_01_FULL_53_17</name>
    <dbReference type="NCBI Taxonomy" id="1798511"/>
    <lineage>
        <taxon>Bacteria</taxon>
        <taxon>Candidatus Kaiseribacteriota</taxon>
    </lineage>
</organism>
<dbReference type="NCBIfam" id="TIGR01509">
    <property type="entry name" value="HAD-SF-IA-v3"/>
    <property type="match status" value="1"/>
</dbReference>
<evidence type="ECO:0008006" key="3">
    <source>
        <dbReference type="Google" id="ProtNLM"/>
    </source>
</evidence>
<comment type="caution">
    <text evidence="1">The sequence shown here is derived from an EMBL/GenBank/DDBJ whole genome shotgun (WGS) entry which is preliminary data.</text>
</comment>
<dbReference type="InterPro" id="IPR006439">
    <property type="entry name" value="HAD-SF_hydro_IA"/>
</dbReference>
<dbReference type="InterPro" id="IPR023214">
    <property type="entry name" value="HAD_sf"/>
</dbReference>
<proteinExistence type="predicted"/>
<evidence type="ECO:0000313" key="1">
    <source>
        <dbReference type="EMBL" id="OGG72823.1"/>
    </source>
</evidence>
<accession>A0A1F6EGQ9</accession>
<sequence>MDKISILSDFSRTILHPKDTNYTGGLNALHKKLGAELGDAYRVLDHFEFNTELMDFYRSLTDVSVSVFTTDVIQDHPHIRPELEAVFENIFAANNLGVSKKDPNAYLSVARKLNASPSSIVYVDDQRANNEAARVAGMNVVHFDGNTPLVIEKIKHLLSK</sequence>
<dbReference type="PANTHER" id="PTHR43611">
    <property type="entry name" value="ALPHA-D-GLUCOSE 1-PHOSPHATE PHOSPHATASE"/>
    <property type="match status" value="1"/>
</dbReference>